<evidence type="ECO:0000256" key="1">
    <source>
        <dbReference type="ARBA" id="ARBA00004651"/>
    </source>
</evidence>
<dbReference type="PANTHER" id="PTHR30151:SF16">
    <property type="entry name" value="ABC TRANSPORTER PERMEASE PROTEIN"/>
    <property type="match status" value="1"/>
</dbReference>
<dbReference type="PROSITE" id="PS50928">
    <property type="entry name" value="ABC_TM1"/>
    <property type="match status" value="1"/>
</dbReference>
<keyword evidence="6 7" id="KW-0472">Membrane</keyword>
<dbReference type="EMBL" id="BSRZ01000004">
    <property type="protein sequence ID" value="GLW64200.1"/>
    <property type="molecule type" value="Genomic_DNA"/>
</dbReference>
<feature type="transmembrane region" description="Helical" evidence="7">
    <location>
        <begin position="176"/>
        <end position="199"/>
    </location>
</feature>
<dbReference type="Proteomes" id="UP001165124">
    <property type="component" value="Unassembled WGS sequence"/>
</dbReference>
<dbReference type="Gene3D" id="1.10.3720.10">
    <property type="entry name" value="MetI-like"/>
    <property type="match status" value="1"/>
</dbReference>
<keyword evidence="3" id="KW-1003">Cell membrane</keyword>
<reference evidence="9" key="1">
    <citation type="submission" date="2023-02" db="EMBL/GenBank/DDBJ databases">
        <title>Actinomadura rubrobrunea NBRC 14622.</title>
        <authorList>
            <person name="Ichikawa N."/>
            <person name="Sato H."/>
            <person name="Tonouchi N."/>
        </authorList>
    </citation>
    <scope>NUCLEOTIDE SEQUENCE</scope>
    <source>
        <strain evidence="9">NBRC 14622</strain>
    </source>
</reference>
<evidence type="ECO:0000259" key="8">
    <source>
        <dbReference type="PROSITE" id="PS50928"/>
    </source>
</evidence>
<name>A0A9W6PUT6_9ACTN</name>
<feature type="transmembrane region" description="Helical" evidence="7">
    <location>
        <begin position="102"/>
        <end position="120"/>
    </location>
</feature>
<keyword evidence="4 7" id="KW-0812">Transmembrane</keyword>
<feature type="domain" description="ABC transmembrane type-1" evidence="8">
    <location>
        <begin position="58"/>
        <end position="240"/>
    </location>
</feature>
<comment type="caution">
    <text evidence="9">The sequence shown here is derived from an EMBL/GenBank/DDBJ whole genome shotgun (WGS) entry which is preliminary data.</text>
</comment>
<dbReference type="SUPFAM" id="SSF161098">
    <property type="entry name" value="MetI-like"/>
    <property type="match status" value="1"/>
</dbReference>
<evidence type="ECO:0000256" key="5">
    <source>
        <dbReference type="ARBA" id="ARBA00022989"/>
    </source>
</evidence>
<keyword evidence="5 7" id="KW-1133">Transmembrane helix</keyword>
<dbReference type="Pfam" id="PF00528">
    <property type="entry name" value="BPD_transp_1"/>
    <property type="match status" value="1"/>
</dbReference>
<feature type="transmembrane region" description="Helical" evidence="7">
    <location>
        <begin position="219"/>
        <end position="243"/>
    </location>
</feature>
<gene>
    <name evidence="9" type="primary">ssuC</name>
    <name evidence="9" type="ORF">Arub01_24440</name>
</gene>
<dbReference type="InterPro" id="IPR000515">
    <property type="entry name" value="MetI-like"/>
</dbReference>
<comment type="similarity">
    <text evidence="7">Belongs to the binding-protein-dependent transport system permease family.</text>
</comment>
<dbReference type="GO" id="GO:0005886">
    <property type="term" value="C:plasma membrane"/>
    <property type="evidence" value="ECO:0007669"/>
    <property type="project" value="UniProtKB-SubCell"/>
</dbReference>
<feature type="transmembrane region" description="Helical" evidence="7">
    <location>
        <begin position="64"/>
        <end position="90"/>
    </location>
</feature>
<keyword evidence="2 7" id="KW-0813">Transport</keyword>
<dbReference type="GO" id="GO:0055085">
    <property type="term" value="P:transmembrane transport"/>
    <property type="evidence" value="ECO:0007669"/>
    <property type="project" value="InterPro"/>
</dbReference>
<evidence type="ECO:0000313" key="10">
    <source>
        <dbReference type="Proteomes" id="UP001165124"/>
    </source>
</evidence>
<evidence type="ECO:0000313" key="9">
    <source>
        <dbReference type="EMBL" id="GLW64200.1"/>
    </source>
</evidence>
<comment type="subcellular location">
    <subcellularLocation>
        <location evidence="1 7">Cell membrane</location>
        <topology evidence="1 7">Multi-pass membrane protein</topology>
    </subcellularLocation>
</comment>
<sequence length="259" mass="26505">MIKARRFALGAAGAVGAILVVEAVNRLGLVDEDALPAATTILGEAGRLAVDGDFLVDVGDTLRAWAGGLLLAVAVAVPLGVLLGSVPFLGTASRFLVEMCRPIPSVALIPLVLIVFSSVTQQKMALIFYAALWPILINTLYALRDVDPVAKESLRAFGFGEGSVLWRVSLPSAAPFIATGVRIAASVGLIVVISAELLAGGGEGVGIFLMESQAGGGDTAVMLAGACWAGALGLAVNAGLVGLERIAFRWNTARVEGVS</sequence>
<proteinExistence type="inferred from homology"/>
<keyword evidence="10" id="KW-1185">Reference proteome</keyword>
<evidence type="ECO:0000256" key="6">
    <source>
        <dbReference type="ARBA" id="ARBA00023136"/>
    </source>
</evidence>
<dbReference type="InterPro" id="IPR035906">
    <property type="entry name" value="MetI-like_sf"/>
</dbReference>
<evidence type="ECO:0000256" key="2">
    <source>
        <dbReference type="ARBA" id="ARBA00022448"/>
    </source>
</evidence>
<organism evidence="9 10">
    <name type="scientific">Actinomadura rubrobrunea</name>
    <dbReference type="NCBI Taxonomy" id="115335"/>
    <lineage>
        <taxon>Bacteria</taxon>
        <taxon>Bacillati</taxon>
        <taxon>Actinomycetota</taxon>
        <taxon>Actinomycetes</taxon>
        <taxon>Streptosporangiales</taxon>
        <taxon>Thermomonosporaceae</taxon>
        <taxon>Actinomadura</taxon>
    </lineage>
</organism>
<accession>A0A9W6PUT6</accession>
<evidence type="ECO:0000256" key="4">
    <source>
        <dbReference type="ARBA" id="ARBA00022692"/>
    </source>
</evidence>
<dbReference type="RefSeq" id="WP_067912414.1">
    <property type="nucleotide sequence ID" value="NZ_BSRZ01000004.1"/>
</dbReference>
<dbReference type="PANTHER" id="PTHR30151">
    <property type="entry name" value="ALKANE SULFONATE ABC TRANSPORTER-RELATED, MEMBRANE SUBUNIT"/>
    <property type="match status" value="1"/>
</dbReference>
<protein>
    <submittedName>
        <fullName evidence="9">Nitrate ABC transporter permease</fullName>
    </submittedName>
</protein>
<feature type="transmembrane region" description="Helical" evidence="7">
    <location>
        <begin position="126"/>
        <end position="143"/>
    </location>
</feature>
<dbReference type="CDD" id="cd06261">
    <property type="entry name" value="TM_PBP2"/>
    <property type="match status" value="1"/>
</dbReference>
<evidence type="ECO:0000256" key="7">
    <source>
        <dbReference type="RuleBase" id="RU363032"/>
    </source>
</evidence>
<evidence type="ECO:0000256" key="3">
    <source>
        <dbReference type="ARBA" id="ARBA00022475"/>
    </source>
</evidence>
<dbReference type="AlphaFoldDB" id="A0A9W6PUT6"/>